<dbReference type="Gene3D" id="1.25.40.10">
    <property type="entry name" value="Tetratricopeptide repeat domain"/>
    <property type="match status" value="1"/>
</dbReference>
<evidence type="ECO:0000259" key="4">
    <source>
        <dbReference type="Pfam" id="PF10516"/>
    </source>
</evidence>
<accession>A0A8J2WW76</accession>
<feature type="compositionally biased region" description="Low complexity" evidence="3">
    <location>
        <begin position="331"/>
        <end position="346"/>
    </location>
</feature>
<evidence type="ECO:0000313" key="6">
    <source>
        <dbReference type="Proteomes" id="UP000789595"/>
    </source>
</evidence>
<keyword evidence="2" id="KW-0802">TPR repeat</keyword>
<dbReference type="AlphaFoldDB" id="A0A8J2WW76"/>
<reference evidence="5" key="1">
    <citation type="submission" date="2021-11" db="EMBL/GenBank/DDBJ databases">
        <authorList>
            <consortium name="Genoscope - CEA"/>
            <person name="William W."/>
        </authorList>
    </citation>
    <scope>NUCLEOTIDE SEQUENCE</scope>
</reference>
<dbReference type="GO" id="GO:0006335">
    <property type="term" value="P:DNA replication-dependent chromatin assembly"/>
    <property type="evidence" value="ECO:0007669"/>
    <property type="project" value="TreeGrafter"/>
</dbReference>
<keyword evidence="1" id="KW-0677">Repeat</keyword>
<dbReference type="InterPro" id="IPR011990">
    <property type="entry name" value="TPR-like_helical_dom_sf"/>
</dbReference>
<dbReference type="InterPro" id="IPR051730">
    <property type="entry name" value="NASP-like"/>
</dbReference>
<comment type="caution">
    <text evidence="5">The sequence shown here is derived from an EMBL/GenBank/DDBJ whole genome shotgun (WGS) entry which is preliminary data.</text>
</comment>
<dbReference type="OrthoDB" id="5587616at2759"/>
<dbReference type="GO" id="GO:0005654">
    <property type="term" value="C:nucleoplasm"/>
    <property type="evidence" value="ECO:0007669"/>
    <property type="project" value="TreeGrafter"/>
</dbReference>
<organism evidence="5 6">
    <name type="scientific">Pelagomonas calceolata</name>
    <dbReference type="NCBI Taxonomy" id="35677"/>
    <lineage>
        <taxon>Eukaryota</taxon>
        <taxon>Sar</taxon>
        <taxon>Stramenopiles</taxon>
        <taxon>Ochrophyta</taxon>
        <taxon>Pelagophyceae</taxon>
        <taxon>Pelagomonadales</taxon>
        <taxon>Pelagomonadaceae</taxon>
        <taxon>Pelagomonas</taxon>
    </lineage>
</organism>
<dbReference type="PANTHER" id="PTHR15081">
    <property type="entry name" value="NUCLEAR AUTOANTIGENIC SPERM PROTEIN NASP -RELATED"/>
    <property type="match status" value="1"/>
</dbReference>
<dbReference type="Pfam" id="PF10516">
    <property type="entry name" value="SHNi-TPR"/>
    <property type="match status" value="1"/>
</dbReference>
<keyword evidence="6" id="KW-1185">Reference proteome</keyword>
<feature type="region of interest" description="Disordered" evidence="3">
    <location>
        <begin position="85"/>
        <end position="124"/>
    </location>
</feature>
<evidence type="ECO:0000256" key="1">
    <source>
        <dbReference type="ARBA" id="ARBA00022737"/>
    </source>
</evidence>
<feature type="region of interest" description="Disordered" evidence="3">
    <location>
        <begin position="278"/>
        <end position="346"/>
    </location>
</feature>
<sequence>MAETNPFANAGADAASLLAQTAEQPMTFETAKALTSKGDHDAAIDAWASLLEKAVTAHGETSKETAPLYYRYGDALLRKCEESDQLFGGDDDKEKDENELQQQSSLQVQSSLAPVEDEEEDLQDNNAEAKEALAEDVQVAFEVLEVSRTIYEKIEDKEGSADCWLRLGDLDKLNGRFDSAITSYESCLKLRLETDGPHARSVADVHWCLAFALECRAADKDCPNARELRDQALDNYVKCEAALKAVVSAAKEGEDMAAVKSVLDELSETIADAKARREQELARAKAPEPPKETTTIGFGTAPAAPSSSVMMLQPKKKKAKLTPVAPPAPPLAENGSAGSASSGASN</sequence>
<feature type="compositionally biased region" description="Basic and acidic residues" evidence="3">
    <location>
        <begin position="278"/>
        <end position="291"/>
    </location>
</feature>
<proteinExistence type="predicted"/>
<evidence type="ECO:0000256" key="2">
    <source>
        <dbReference type="ARBA" id="ARBA00022803"/>
    </source>
</evidence>
<protein>
    <recommendedName>
        <fullName evidence="4">Tetratricopeptide SHNi-TPR domain-containing protein</fullName>
    </recommendedName>
</protein>
<evidence type="ECO:0000313" key="5">
    <source>
        <dbReference type="EMBL" id="CAH0369894.1"/>
    </source>
</evidence>
<dbReference type="InterPro" id="IPR019544">
    <property type="entry name" value="Tetratricopeptide_SHNi-TPR_dom"/>
</dbReference>
<dbReference type="GO" id="GO:0034080">
    <property type="term" value="P:CENP-A containing chromatin assembly"/>
    <property type="evidence" value="ECO:0007669"/>
    <property type="project" value="TreeGrafter"/>
</dbReference>
<evidence type="ECO:0000256" key="3">
    <source>
        <dbReference type="SAM" id="MobiDB-lite"/>
    </source>
</evidence>
<gene>
    <name evidence="5" type="ORF">PECAL_2P30380</name>
</gene>
<feature type="compositionally biased region" description="Low complexity" evidence="3">
    <location>
        <begin position="100"/>
        <end position="112"/>
    </location>
</feature>
<dbReference type="GO" id="GO:0042393">
    <property type="term" value="F:histone binding"/>
    <property type="evidence" value="ECO:0007669"/>
    <property type="project" value="TreeGrafter"/>
</dbReference>
<dbReference type="SUPFAM" id="SSF48452">
    <property type="entry name" value="TPR-like"/>
    <property type="match status" value="1"/>
</dbReference>
<dbReference type="Proteomes" id="UP000789595">
    <property type="component" value="Unassembled WGS sequence"/>
</dbReference>
<feature type="domain" description="Tetratricopeptide SHNi-TPR" evidence="4">
    <location>
        <begin position="161"/>
        <end position="194"/>
    </location>
</feature>
<dbReference type="EMBL" id="CAKKNE010000002">
    <property type="protein sequence ID" value="CAH0369894.1"/>
    <property type="molecule type" value="Genomic_DNA"/>
</dbReference>
<name>A0A8J2WW76_9STRA</name>
<dbReference type="PANTHER" id="PTHR15081:SF1">
    <property type="entry name" value="NUCLEAR AUTOANTIGENIC SPERM PROTEIN"/>
    <property type="match status" value="1"/>
</dbReference>